<proteinExistence type="predicted"/>
<keyword evidence="2" id="KW-1185">Reference proteome</keyword>
<name>A0ACB8VAM4_9TELE</name>
<evidence type="ECO:0000313" key="1">
    <source>
        <dbReference type="EMBL" id="KAI3352624.1"/>
    </source>
</evidence>
<comment type="caution">
    <text evidence="1">The sequence shown here is derived from an EMBL/GenBank/DDBJ whole genome shotgun (WGS) entry which is preliminary data.</text>
</comment>
<dbReference type="Proteomes" id="UP000831701">
    <property type="component" value="Chromosome 23"/>
</dbReference>
<dbReference type="EMBL" id="CM041553">
    <property type="protein sequence ID" value="KAI3352624.1"/>
    <property type="molecule type" value="Genomic_DNA"/>
</dbReference>
<organism evidence="1 2">
    <name type="scientific">Scortum barcoo</name>
    <name type="common">barcoo grunter</name>
    <dbReference type="NCBI Taxonomy" id="214431"/>
    <lineage>
        <taxon>Eukaryota</taxon>
        <taxon>Metazoa</taxon>
        <taxon>Chordata</taxon>
        <taxon>Craniata</taxon>
        <taxon>Vertebrata</taxon>
        <taxon>Euteleostomi</taxon>
        <taxon>Actinopterygii</taxon>
        <taxon>Neopterygii</taxon>
        <taxon>Teleostei</taxon>
        <taxon>Neoteleostei</taxon>
        <taxon>Acanthomorphata</taxon>
        <taxon>Eupercaria</taxon>
        <taxon>Centrarchiformes</taxon>
        <taxon>Terapontoidei</taxon>
        <taxon>Terapontidae</taxon>
        <taxon>Scortum</taxon>
    </lineage>
</organism>
<evidence type="ECO:0000313" key="2">
    <source>
        <dbReference type="Proteomes" id="UP000831701"/>
    </source>
</evidence>
<accession>A0ACB8VAM4</accession>
<gene>
    <name evidence="1" type="ORF">L3Q82_019208</name>
</gene>
<sequence length="199" mass="22128">MPQGPLSTLTLSTTSTPCFDDPNTSPSTRFTPPPGRRAPQCDRSRAVEVQMAQEDHCLTCDIQGRHVWNAHKAPGPDGIPGRALIDQLVDVFAADVFKFSTLTASPTCFKETSIVPVPKKTKILSLDNYHPIALSSTNLKCFEKFVKSLITSSFLESLDPLQFTYRPNRSTEDTIRPHPPHCPFPYQDQKGHICENAVY</sequence>
<protein>
    <submittedName>
        <fullName evidence="1">Uncharacterized protein</fullName>
    </submittedName>
</protein>
<reference evidence="1" key="1">
    <citation type="submission" date="2022-04" db="EMBL/GenBank/DDBJ databases">
        <title>Jade perch genome.</title>
        <authorList>
            <person name="Chao B."/>
        </authorList>
    </citation>
    <scope>NUCLEOTIDE SEQUENCE</scope>
    <source>
        <strain evidence="1">CB-2022</strain>
    </source>
</reference>